<reference evidence="1" key="1">
    <citation type="submission" date="2018-07" db="EMBL/GenBank/DDBJ databases">
        <title>Complete genome sequence of Sphingomonas bisphenolicum strain AO1, a bisphenol A degradative bacterium isolated from Japanese farm field.</title>
        <authorList>
            <person name="Murakami M."/>
            <person name="Koh M."/>
            <person name="Koba S."/>
            <person name="Matsumura Y."/>
        </authorList>
    </citation>
    <scope>NUCLEOTIDE SEQUENCE</scope>
    <source>
        <strain evidence="1">AO1</strain>
    </source>
</reference>
<accession>A0ABM7G2X0</accession>
<name>A0ABM7G2X0_9SPHN</name>
<proteinExistence type="predicted"/>
<sequence>MVKSGLIEHWRARKAQVIAWYYKGKVGGGFAYWPYRLKAGPRQIKAPMWNRAVVVENEMMYHTAEACGPSALLRPEGLAIHSTMQADPAGWQITTKDKAIQQLPI</sequence>
<organism evidence="1 2">
    <name type="scientific">Sphingomonas bisphenolicum</name>
    <dbReference type="NCBI Taxonomy" id="296544"/>
    <lineage>
        <taxon>Bacteria</taxon>
        <taxon>Pseudomonadati</taxon>
        <taxon>Pseudomonadota</taxon>
        <taxon>Alphaproteobacteria</taxon>
        <taxon>Sphingomonadales</taxon>
        <taxon>Sphingomonadaceae</taxon>
        <taxon>Sphingomonas</taxon>
    </lineage>
</organism>
<evidence type="ECO:0000313" key="1">
    <source>
        <dbReference type="EMBL" id="BBF69686.1"/>
    </source>
</evidence>
<keyword evidence="2" id="KW-1185">Reference proteome</keyword>
<protein>
    <submittedName>
        <fullName evidence="1">Uncharacterized protein</fullName>
    </submittedName>
</protein>
<gene>
    <name evidence="1" type="ORF">SBA_ch1_18860</name>
</gene>
<dbReference type="RefSeq" id="WP_261934223.1">
    <property type="nucleotide sequence ID" value="NZ_AP018817.1"/>
</dbReference>
<dbReference type="Proteomes" id="UP001059971">
    <property type="component" value="Chromosome 1"/>
</dbReference>
<evidence type="ECO:0000313" key="2">
    <source>
        <dbReference type="Proteomes" id="UP001059971"/>
    </source>
</evidence>
<dbReference type="EMBL" id="AP018817">
    <property type="protein sequence ID" value="BBF69686.1"/>
    <property type="molecule type" value="Genomic_DNA"/>
</dbReference>